<name>A0ABS7D9E7_9BACL</name>
<dbReference type="Proteomes" id="UP000812277">
    <property type="component" value="Unassembled WGS sequence"/>
</dbReference>
<dbReference type="EMBL" id="JAHZIJ010000013">
    <property type="protein sequence ID" value="MBW7476500.1"/>
    <property type="molecule type" value="Genomic_DNA"/>
</dbReference>
<dbReference type="PROSITE" id="PS01125">
    <property type="entry name" value="ROK"/>
    <property type="match status" value="1"/>
</dbReference>
<evidence type="ECO:0000313" key="3">
    <source>
        <dbReference type="Proteomes" id="UP000812277"/>
    </source>
</evidence>
<protein>
    <submittedName>
        <fullName evidence="2">ROK family protein</fullName>
    </submittedName>
</protein>
<accession>A0ABS7D9E7</accession>
<dbReference type="InterPro" id="IPR043129">
    <property type="entry name" value="ATPase_NBD"/>
</dbReference>
<reference evidence="2 3" key="1">
    <citation type="submission" date="2021-07" db="EMBL/GenBank/DDBJ databases">
        <title>Paenibacillus radiodurans sp. nov., isolated from the southeastern edge of Tengger Desert.</title>
        <authorList>
            <person name="Zhang G."/>
        </authorList>
    </citation>
    <scope>NUCLEOTIDE SEQUENCE [LARGE SCALE GENOMIC DNA]</scope>
    <source>
        <strain evidence="2 3">DT7-4</strain>
    </source>
</reference>
<dbReference type="RefSeq" id="WP_219873737.1">
    <property type="nucleotide sequence ID" value="NZ_JAHZIJ010000013.1"/>
</dbReference>
<evidence type="ECO:0000256" key="1">
    <source>
        <dbReference type="ARBA" id="ARBA00006479"/>
    </source>
</evidence>
<proteinExistence type="inferred from homology"/>
<dbReference type="PANTHER" id="PTHR18964">
    <property type="entry name" value="ROK (REPRESSOR, ORF, KINASE) FAMILY"/>
    <property type="match status" value="1"/>
</dbReference>
<gene>
    <name evidence="2" type="ORF">K0T92_17335</name>
</gene>
<dbReference type="Gene3D" id="3.30.420.40">
    <property type="match status" value="2"/>
</dbReference>
<dbReference type="SUPFAM" id="SSF53067">
    <property type="entry name" value="Actin-like ATPase domain"/>
    <property type="match status" value="1"/>
</dbReference>
<comment type="caution">
    <text evidence="2">The sequence shown here is derived from an EMBL/GenBank/DDBJ whole genome shotgun (WGS) entry which is preliminary data.</text>
</comment>
<sequence length="311" mass="33707">MSGYVISVDCGATSIRAALFDMEERRLLGMKLLHHYKDAAPPYMLEELVSHLKILCSDNGTAFREVHMLVVGLAALHDSEGNITIWPNRPNWNEFPFRRKLEELSHCTVIIKDDAALASMGEYAFGLTKRVNHLLTVSIGTGIGSGIILNGELHNGANGSSGELGHVCVEPMGLPCSCGSRGCLQLYASGRAIERMAEEQLGERLLASRVFELAGEQDETAAAIVNTSLQYLAAAIANTVKLLDPDLVVLGGGLVTRNPEVYQSLQGRVQRQMGSMPHNNIGVALSALGEEAPLWGGLACFNSQYIFQKER</sequence>
<comment type="similarity">
    <text evidence="1">Belongs to the ROK (NagC/XylR) family.</text>
</comment>
<keyword evidence="3" id="KW-1185">Reference proteome</keyword>
<dbReference type="Pfam" id="PF00480">
    <property type="entry name" value="ROK"/>
    <property type="match status" value="1"/>
</dbReference>
<evidence type="ECO:0000313" key="2">
    <source>
        <dbReference type="EMBL" id="MBW7476500.1"/>
    </source>
</evidence>
<dbReference type="InterPro" id="IPR000600">
    <property type="entry name" value="ROK"/>
</dbReference>
<dbReference type="InterPro" id="IPR049874">
    <property type="entry name" value="ROK_cs"/>
</dbReference>
<organism evidence="2 3">
    <name type="scientific">Paenibacillus oenotherae</name>
    <dbReference type="NCBI Taxonomy" id="1435645"/>
    <lineage>
        <taxon>Bacteria</taxon>
        <taxon>Bacillati</taxon>
        <taxon>Bacillota</taxon>
        <taxon>Bacilli</taxon>
        <taxon>Bacillales</taxon>
        <taxon>Paenibacillaceae</taxon>
        <taxon>Paenibacillus</taxon>
    </lineage>
</organism>
<dbReference type="PANTHER" id="PTHR18964:SF149">
    <property type="entry name" value="BIFUNCTIONAL UDP-N-ACETYLGLUCOSAMINE 2-EPIMERASE_N-ACETYLMANNOSAMINE KINASE"/>
    <property type="match status" value="1"/>
</dbReference>